<dbReference type="OrthoDB" id="109735at2"/>
<evidence type="ECO:0000313" key="5">
    <source>
        <dbReference type="EMBL" id="RYC14000.1"/>
    </source>
</evidence>
<name>A0A4Q2T9U0_9HYPH</name>
<dbReference type="InterPro" id="IPR036291">
    <property type="entry name" value="NAD(P)-bd_dom_sf"/>
</dbReference>
<dbReference type="PANTHER" id="PTHR42748:SF7">
    <property type="entry name" value="NMRA LIKE REDOX SENSOR 1-RELATED"/>
    <property type="match status" value="1"/>
</dbReference>
<dbReference type="Gene3D" id="3.40.50.720">
    <property type="entry name" value="NAD(P)-binding Rossmann-like Domain"/>
    <property type="match status" value="1"/>
</dbReference>
<proteinExistence type="inferred from homology"/>
<protein>
    <recommendedName>
        <fullName evidence="4">NmrA-like domain-containing protein</fullName>
    </recommendedName>
</protein>
<evidence type="ECO:0000313" key="6">
    <source>
        <dbReference type="Proteomes" id="UP000291088"/>
    </source>
</evidence>
<feature type="region of interest" description="Disordered" evidence="3">
    <location>
        <begin position="306"/>
        <end position="358"/>
    </location>
</feature>
<dbReference type="Pfam" id="PF05368">
    <property type="entry name" value="NmrA"/>
    <property type="match status" value="1"/>
</dbReference>
<sequence length="358" mass="39313">MGQSRSLHHIGDRRRCYSVFPKHPGGDLDDARAGLGGFLSRHSPHLEHPFNCIILGSAPWPNPEIPTPESSSPAQQAKRVFQLLEKGYPVRAFVRRRDQRADALAKAGAEIFEGDQYALNDMRRAMTGVQRAYERAPITPSGLHFNAVFAAAAYEAELEHVVTLGQWLSAANHPSLFTREVYLSDILIRMSPRTSVTSVNPGWFADNYLMVLDMAAHLGLFTMPLGDGDTKKNAPPSNEDIASVAAAALIDPQTHAGKTYRPTGPELLSPNEIASAMGRAMGRKVKYMDIPERRMVKALKALPPSNYSEAALPNSRSTPTSITAAPSRRTPRRGCPPRRRARTGGFREHRSTQGRSTS</sequence>
<evidence type="ECO:0000259" key="4">
    <source>
        <dbReference type="Pfam" id="PF05368"/>
    </source>
</evidence>
<feature type="compositionally biased region" description="Polar residues" evidence="3">
    <location>
        <begin position="314"/>
        <end position="324"/>
    </location>
</feature>
<evidence type="ECO:0000256" key="3">
    <source>
        <dbReference type="SAM" id="MobiDB-lite"/>
    </source>
</evidence>
<dbReference type="AlphaFoldDB" id="A0A4Q2T9U0"/>
<accession>A0A4Q2T9U0</accession>
<dbReference type="InterPro" id="IPR008030">
    <property type="entry name" value="NmrA-like"/>
</dbReference>
<comment type="caution">
    <text evidence="5">The sequence shown here is derived from an EMBL/GenBank/DDBJ whole genome shotgun (WGS) entry which is preliminary data.</text>
</comment>
<organism evidence="5 6">
    <name type="scientific">Ciceribacter ferrooxidans</name>
    <dbReference type="NCBI Taxonomy" id="2509717"/>
    <lineage>
        <taxon>Bacteria</taxon>
        <taxon>Pseudomonadati</taxon>
        <taxon>Pseudomonadota</taxon>
        <taxon>Alphaproteobacteria</taxon>
        <taxon>Hyphomicrobiales</taxon>
        <taxon>Rhizobiaceae</taxon>
        <taxon>Ciceribacter</taxon>
    </lineage>
</organism>
<keyword evidence="2" id="KW-0521">NADP</keyword>
<dbReference type="EMBL" id="SDVB01000216">
    <property type="protein sequence ID" value="RYC14000.1"/>
    <property type="molecule type" value="Genomic_DNA"/>
</dbReference>
<dbReference type="Proteomes" id="UP000291088">
    <property type="component" value="Unassembled WGS sequence"/>
</dbReference>
<evidence type="ECO:0000256" key="2">
    <source>
        <dbReference type="ARBA" id="ARBA00022857"/>
    </source>
</evidence>
<dbReference type="PANTHER" id="PTHR42748">
    <property type="entry name" value="NITROGEN METABOLITE REPRESSION PROTEIN NMRA FAMILY MEMBER"/>
    <property type="match status" value="1"/>
</dbReference>
<reference evidence="5 6" key="1">
    <citation type="submission" date="2019-01" db="EMBL/GenBank/DDBJ databases">
        <authorList>
            <person name="Deng T."/>
        </authorList>
    </citation>
    <scope>NUCLEOTIDE SEQUENCE [LARGE SCALE GENOMIC DNA]</scope>
    <source>
        <strain evidence="5 6">F8825</strain>
    </source>
</reference>
<feature type="domain" description="NmrA-like" evidence="4">
    <location>
        <begin position="76"/>
        <end position="309"/>
    </location>
</feature>
<gene>
    <name evidence="5" type="ORF">EUU22_10790</name>
</gene>
<dbReference type="InterPro" id="IPR051164">
    <property type="entry name" value="NmrA-like_oxidored"/>
</dbReference>
<dbReference type="SUPFAM" id="SSF51735">
    <property type="entry name" value="NAD(P)-binding Rossmann-fold domains"/>
    <property type="match status" value="1"/>
</dbReference>
<keyword evidence="6" id="KW-1185">Reference proteome</keyword>
<feature type="compositionally biased region" description="Basic residues" evidence="3">
    <location>
        <begin position="329"/>
        <end position="342"/>
    </location>
</feature>
<evidence type="ECO:0000256" key="1">
    <source>
        <dbReference type="ARBA" id="ARBA00006328"/>
    </source>
</evidence>
<comment type="similarity">
    <text evidence="1">Belongs to the NmrA-type oxidoreductase family.</text>
</comment>
<dbReference type="Gene3D" id="3.90.25.10">
    <property type="entry name" value="UDP-galactose 4-epimerase, domain 1"/>
    <property type="match status" value="1"/>
</dbReference>